<keyword evidence="4" id="KW-0573">Peptidoglycan synthesis</keyword>
<evidence type="ECO:0000256" key="2">
    <source>
        <dbReference type="ARBA" id="ARBA00022679"/>
    </source>
</evidence>
<proteinExistence type="inferred from homology"/>
<dbReference type="Proteomes" id="UP000285768">
    <property type="component" value="Chromosome"/>
</dbReference>
<evidence type="ECO:0000313" key="7">
    <source>
        <dbReference type="EMBL" id="QAB17391.1"/>
    </source>
</evidence>
<sequence>MSGSLSGAAGSPGATAPGGAVARFAGDAERADWDALIAANPGGGEVWMGDAYLDVKRREGRYRDHRVIVERPGRAPIAVGVLAKRVPLLGEWWHLPAGPAGESTEAVLEAAAAVAALARSRGAFLLKIEPRLDPSARDAIHAAGYRDTVRIVPNPSTVIVDLGDPARSEEQLLAGLGKKARNSINRAKRDGIVATRVSATDEHCAALYRLLQETAEGRFVLRSERYYREFWQSFERAGSGQMFLAHRDDADGRPQLIAGAYAMALGAKTTYKDGASVRAKTAYGASHALQWEVIRWAHERGAVAHDLCGAPPAARADDREHPLHGVGQFKRSFSPDITDYAGAFDLPLKPAAYRLWATLGDRLARRASLAIRKDPYY</sequence>
<keyword evidence="8" id="KW-1185">Reference proteome</keyword>
<keyword evidence="2" id="KW-0808">Transferase</keyword>
<dbReference type="Pfam" id="PF02388">
    <property type="entry name" value="FemAB"/>
    <property type="match status" value="2"/>
</dbReference>
<gene>
    <name evidence="7" type="ORF">Leucomu_05180</name>
</gene>
<keyword evidence="6" id="KW-0961">Cell wall biogenesis/degradation</keyword>
<evidence type="ECO:0000256" key="3">
    <source>
        <dbReference type="ARBA" id="ARBA00022960"/>
    </source>
</evidence>
<dbReference type="SUPFAM" id="SSF55729">
    <property type="entry name" value="Acyl-CoA N-acyltransferases (Nat)"/>
    <property type="match status" value="2"/>
</dbReference>
<evidence type="ECO:0000256" key="6">
    <source>
        <dbReference type="ARBA" id="ARBA00023316"/>
    </source>
</evidence>
<name>A0ABX5QE91_9MICO</name>
<dbReference type="EMBL" id="CP035037">
    <property type="protein sequence ID" value="QAB17391.1"/>
    <property type="molecule type" value="Genomic_DNA"/>
</dbReference>
<dbReference type="InterPro" id="IPR016181">
    <property type="entry name" value="Acyl_CoA_acyltransferase"/>
</dbReference>
<comment type="similarity">
    <text evidence="1">Belongs to the FemABX family.</text>
</comment>
<dbReference type="RefSeq" id="WP_128386543.1">
    <property type="nucleotide sequence ID" value="NZ_CP035037.1"/>
</dbReference>
<evidence type="ECO:0000256" key="4">
    <source>
        <dbReference type="ARBA" id="ARBA00022984"/>
    </source>
</evidence>
<dbReference type="Gene3D" id="3.40.630.30">
    <property type="match status" value="2"/>
</dbReference>
<dbReference type="PANTHER" id="PTHR36174">
    <property type="entry name" value="LIPID II:GLYCINE GLYCYLTRANSFERASE"/>
    <property type="match status" value="1"/>
</dbReference>
<evidence type="ECO:0000313" key="8">
    <source>
        <dbReference type="Proteomes" id="UP000285768"/>
    </source>
</evidence>
<protein>
    <submittedName>
        <fullName evidence="7">Peptidoglycan bridge formation glycyltransferase FemA/FemB family protein</fullName>
    </submittedName>
</protein>
<dbReference type="InterPro" id="IPR003447">
    <property type="entry name" value="FEMABX"/>
</dbReference>
<dbReference type="InterPro" id="IPR050644">
    <property type="entry name" value="PG_Glycine_Bridge_Synth"/>
</dbReference>
<dbReference type="PANTHER" id="PTHR36174:SF1">
    <property type="entry name" value="LIPID II:GLYCINE GLYCYLTRANSFERASE"/>
    <property type="match status" value="1"/>
</dbReference>
<keyword evidence="3" id="KW-0133">Cell shape</keyword>
<organism evidence="7 8">
    <name type="scientific">Leucobacter muris</name>
    <dbReference type="NCBI Taxonomy" id="1935379"/>
    <lineage>
        <taxon>Bacteria</taxon>
        <taxon>Bacillati</taxon>
        <taxon>Actinomycetota</taxon>
        <taxon>Actinomycetes</taxon>
        <taxon>Micrococcales</taxon>
        <taxon>Microbacteriaceae</taxon>
        <taxon>Leucobacter</taxon>
    </lineage>
</organism>
<evidence type="ECO:0000256" key="5">
    <source>
        <dbReference type="ARBA" id="ARBA00023315"/>
    </source>
</evidence>
<reference evidence="7 8" key="1">
    <citation type="submission" date="2019-01" db="EMBL/GenBank/DDBJ databases">
        <title>Leucobacter muris sp. nov. isolated from the nose of a laboratory mouse.</title>
        <authorList>
            <person name="Benga L."/>
            <person name="Sproeer C."/>
            <person name="Schumann P."/>
            <person name="Verbarg S."/>
            <person name="Bunk B."/>
            <person name="Engelhardt E."/>
            <person name="Benten P.M."/>
            <person name="Sager M."/>
        </authorList>
    </citation>
    <scope>NUCLEOTIDE SEQUENCE [LARGE SCALE GENOMIC DNA]</scope>
    <source>
        <strain evidence="7 8">DSM 101948</strain>
    </source>
</reference>
<accession>A0ABX5QE91</accession>
<evidence type="ECO:0000256" key="1">
    <source>
        <dbReference type="ARBA" id="ARBA00009943"/>
    </source>
</evidence>
<keyword evidence="5" id="KW-0012">Acyltransferase</keyword>
<dbReference type="PROSITE" id="PS51191">
    <property type="entry name" value="FEMABX"/>
    <property type="match status" value="1"/>
</dbReference>